<keyword evidence="2" id="KW-1133">Transmembrane helix</keyword>
<feature type="region of interest" description="Disordered" evidence="1">
    <location>
        <begin position="51"/>
        <end position="100"/>
    </location>
</feature>
<dbReference type="EMBL" id="BAABLK010000006">
    <property type="protein sequence ID" value="GAA5225889.1"/>
    <property type="molecule type" value="Genomic_DNA"/>
</dbReference>
<evidence type="ECO:0000256" key="2">
    <source>
        <dbReference type="SAM" id="Phobius"/>
    </source>
</evidence>
<keyword evidence="2" id="KW-0472">Membrane</keyword>
<comment type="caution">
    <text evidence="3">The sequence shown here is derived from an EMBL/GenBank/DDBJ whole genome shotgun (WGS) entry which is preliminary data.</text>
</comment>
<sequence>MAQKQVRSTRPSARVYRRRRLAVLIAMVVVAGLLLWAGIGIASLLRPSDPGANGAGPERVAGGSSGASGEPSAEPSVEPTGCLEGDIGITASTAHDTHGPAENPVLVMTIENQGKFDCNVNVGTSQQDFSVMSGKDRIFATSDCVQDPTDTEITIKPGASETARFTWTRVRSAPGCKSVTAKPRPGWYGFTAKLGELTSETTQFELK</sequence>
<proteinExistence type="predicted"/>
<protein>
    <recommendedName>
        <fullName evidence="5">DUF4232 domain-containing protein</fullName>
    </recommendedName>
</protein>
<gene>
    <name evidence="3" type="ORF">GCM10025778_04190</name>
</gene>
<keyword evidence="2" id="KW-0812">Transmembrane</keyword>
<evidence type="ECO:0008006" key="5">
    <source>
        <dbReference type="Google" id="ProtNLM"/>
    </source>
</evidence>
<evidence type="ECO:0000313" key="4">
    <source>
        <dbReference type="Proteomes" id="UP001501257"/>
    </source>
</evidence>
<accession>A0ABP9TGM6</accession>
<dbReference type="RefSeq" id="WP_210102212.1">
    <property type="nucleotide sequence ID" value="NZ_BAABLK010000006.1"/>
</dbReference>
<evidence type="ECO:0000256" key="1">
    <source>
        <dbReference type="SAM" id="MobiDB-lite"/>
    </source>
</evidence>
<feature type="transmembrane region" description="Helical" evidence="2">
    <location>
        <begin position="21"/>
        <end position="45"/>
    </location>
</feature>
<dbReference type="Proteomes" id="UP001501257">
    <property type="component" value="Unassembled WGS sequence"/>
</dbReference>
<keyword evidence="4" id="KW-1185">Reference proteome</keyword>
<evidence type="ECO:0000313" key="3">
    <source>
        <dbReference type="EMBL" id="GAA5225889.1"/>
    </source>
</evidence>
<feature type="compositionally biased region" description="Low complexity" evidence="1">
    <location>
        <begin position="67"/>
        <end position="76"/>
    </location>
</feature>
<reference evidence="4" key="1">
    <citation type="journal article" date="2019" name="Int. J. Syst. Evol. Microbiol.">
        <title>The Global Catalogue of Microorganisms (GCM) 10K type strain sequencing project: providing services to taxonomists for standard genome sequencing and annotation.</title>
        <authorList>
            <consortium name="The Broad Institute Genomics Platform"/>
            <consortium name="The Broad Institute Genome Sequencing Center for Infectious Disease"/>
            <person name="Wu L."/>
            <person name="Ma J."/>
        </authorList>
    </citation>
    <scope>NUCLEOTIDE SEQUENCE [LARGE SCALE GENOMIC DNA]</scope>
    <source>
        <strain evidence="4">JCM 18952</strain>
    </source>
</reference>
<name>A0ABP9TGM6_9MICC</name>
<organism evidence="3 4">
    <name type="scientific">Paeniglutamicibacter antarcticus</name>
    <dbReference type="NCBI Taxonomy" id="494023"/>
    <lineage>
        <taxon>Bacteria</taxon>
        <taxon>Bacillati</taxon>
        <taxon>Actinomycetota</taxon>
        <taxon>Actinomycetes</taxon>
        <taxon>Micrococcales</taxon>
        <taxon>Micrococcaceae</taxon>
        <taxon>Paeniglutamicibacter</taxon>
    </lineage>
</organism>